<dbReference type="Gene3D" id="1.25.40.10">
    <property type="entry name" value="Tetratricopeptide repeat domain"/>
    <property type="match status" value="1"/>
</dbReference>
<sequence>MGKKAWLIITLVIAVIFIGYGYTKHVETTQYYNNAMNAGEQTISDASYHRAENQFRNALKKKPNDSSASAHLEQLEEYQKGLAAIKSQDYSKAIANFKKVTTISNGSQTLLLRAVSKKVELKEVVHELKIFNKTYKRAKVLATNYEYTASNTKLAVILGYGNITQSYYQDIRKKARNLERSNNQVLARLGYNVSSADEASEKKTATDILPTISSSPRESSSSANSRKITSVQIKQARKEIASQGIDVKAFSDADVKEVIEHAREQNMSVSEVAREFK</sequence>
<dbReference type="AlphaFoldDB" id="A0A0R2FRW6"/>
<accession>A0A0R2FRW6</accession>
<dbReference type="OrthoDB" id="2249726at2"/>
<protein>
    <submittedName>
        <fullName evidence="2">Uncharacterized protein</fullName>
    </submittedName>
</protein>
<feature type="compositionally biased region" description="Low complexity" evidence="1">
    <location>
        <begin position="213"/>
        <end position="225"/>
    </location>
</feature>
<dbReference type="SUPFAM" id="SSF48452">
    <property type="entry name" value="TPR-like"/>
    <property type="match status" value="1"/>
</dbReference>
<evidence type="ECO:0000313" key="3">
    <source>
        <dbReference type="Proteomes" id="UP000051727"/>
    </source>
</evidence>
<evidence type="ECO:0000256" key="1">
    <source>
        <dbReference type="SAM" id="MobiDB-lite"/>
    </source>
</evidence>
<organism evidence="2 3">
    <name type="scientific">Liquorilactobacillus mali</name>
    <dbReference type="NCBI Taxonomy" id="1618"/>
    <lineage>
        <taxon>Bacteria</taxon>
        <taxon>Bacillati</taxon>
        <taxon>Bacillota</taxon>
        <taxon>Bacilli</taxon>
        <taxon>Lactobacillales</taxon>
        <taxon>Lactobacillaceae</taxon>
        <taxon>Liquorilactobacillus</taxon>
    </lineage>
</organism>
<comment type="caution">
    <text evidence="2">The sequence shown here is derived from an EMBL/GenBank/DDBJ whole genome shotgun (WGS) entry which is preliminary data.</text>
</comment>
<dbReference type="STRING" id="1618.IV36_GL000426"/>
<evidence type="ECO:0000313" key="2">
    <source>
        <dbReference type="EMBL" id="KRN29109.1"/>
    </source>
</evidence>
<reference evidence="2 3" key="1">
    <citation type="journal article" date="2015" name="Genome Announc.">
        <title>Expanding the biotechnology potential of lactobacilli through comparative genomics of 213 strains and associated genera.</title>
        <authorList>
            <person name="Sun Z."/>
            <person name="Harris H.M."/>
            <person name="McCann A."/>
            <person name="Guo C."/>
            <person name="Argimon S."/>
            <person name="Zhang W."/>
            <person name="Yang X."/>
            <person name="Jeffery I.B."/>
            <person name="Cooney J.C."/>
            <person name="Kagawa T.F."/>
            <person name="Liu W."/>
            <person name="Song Y."/>
            <person name="Salvetti E."/>
            <person name="Wrobel A."/>
            <person name="Rasinkangas P."/>
            <person name="Parkhill J."/>
            <person name="Rea M.C."/>
            <person name="O'Sullivan O."/>
            <person name="Ritari J."/>
            <person name="Douillard F.P."/>
            <person name="Paul Ross R."/>
            <person name="Yang R."/>
            <person name="Briner A.E."/>
            <person name="Felis G.E."/>
            <person name="de Vos W.M."/>
            <person name="Barrangou R."/>
            <person name="Klaenhammer T.R."/>
            <person name="Caufield P.W."/>
            <person name="Cui Y."/>
            <person name="Zhang H."/>
            <person name="O'Toole P.W."/>
        </authorList>
    </citation>
    <scope>NUCLEOTIDE SEQUENCE [LARGE SCALE GENOMIC DNA]</scope>
    <source>
        <strain evidence="2 3">ATCC 27304</strain>
    </source>
</reference>
<dbReference type="EMBL" id="JQAR01000013">
    <property type="protein sequence ID" value="KRN29109.1"/>
    <property type="molecule type" value="Genomic_DNA"/>
</dbReference>
<name>A0A0R2FRW6_9LACO</name>
<dbReference type="RefSeq" id="WP_056991455.1">
    <property type="nucleotide sequence ID" value="NZ_JQAR01000013.1"/>
</dbReference>
<proteinExistence type="predicted"/>
<gene>
    <name evidence="2" type="ORF">IV36_GL000426</name>
</gene>
<feature type="region of interest" description="Disordered" evidence="1">
    <location>
        <begin position="202"/>
        <end position="228"/>
    </location>
</feature>
<dbReference type="PATRIC" id="fig|1618.3.peg.426"/>
<dbReference type="Proteomes" id="UP000051727">
    <property type="component" value="Unassembled WGS sequence"/>
</dbReference>
<dbReference type="InterPro" id="IPR011990">
    <property type="entry name" value="TPR-like_helical_dom_sf"/>
</dbReference>